<accession>G0MV80</accession>
<dbReference type="HOGENOM" id="CLU_2123235_0_0_1"/>
<reference evidence="2" key="1">
    <citation type="submission" date="2011-07" db="EMBL/GenBank/DDBJ databases">
        <authorList>
            <consortium name="Caenorhabditis brenneri Sequencing and Analysis Consortium"/>
            <person name="Wilson R.K."/>
        </authorList>
    </citation>
    <scope>NUCLEOTIDE SEQUENCE [LARGE SCALE GENOMIC DNA]</scope>
    <source>
        <strain evidence="2">PB2801</strain>
    </source>
</reference>
<protein>
    <submittedName>
        <fullName evidence="1">Uncharacterized protein</fullName>
    </submittedName>
</protein>
<name>G0MV80_CAEBE</name>
<gene>
    <name evidence="1" type="ORF">CAEBREN_25115</name>
</gene>
<dbReference type="OrthoDB" id="5771542at2759"/>
<dbReference type="OMA" id="KKHELCC"/>
<dbReference type="AlphaFoldDB" id="G0MV80"/>
<keyword evidence="2" id="KW-1185">Reference proteome</keyword>
<dbReference type="Proteomes" id="UP000008068">
    <property type="component" value="Unassembled WGS sequence"/>
</dbReference>
<dbReference type="eggNOG" id="ENOG502R9BY">
    <property type="taxonomic scope" value="Eukaryota"/>
</dbReference>
<proteinExistence type="predicted"/>
<sequence length="114" mass="13050">MLLFLFCMVSAVLSADNSMYDLTACTYTNCHGMFSTTPCPSEFYLVKWEKCGFLKKHELCCRMSKAAMADKCRWGPCHAAIENNFCSKDEFVSEEKKCSLLRKQEKCCKQEIIA</sequence>
<evidence type="ECO:0000313" key="1">
    <source>
        <dbReference type="EMBL" id="EGT45013.1"/>
    </source>
</evidence>
<dbReference type="EMBL" id="GL379814">
    <property type="protein sequence ID" value="EGT45013.1"/>
    <property type="molecule type" value="Genomic_DNA"/>
</dbReference>
<dbReference type="FunCoup" id="G0MV80">
    <property type="interactions" value="227"/>
</dbReference>
<dbReference type="InParanoid" id="G0MV80"/>
<organism evidence="2">
    <name type="scientific">Caenorhabditis brenneri</name>
    <name type="common">Nematode worm</name>
    <dbReference type="NCBI Taxonomy" id="135651"/>
    <lineage>
        <taxon>Eukaryota</taxon>
        <taxon>Metazoa</taxon>
        <taxon>Ecdysozoa</taxon>
        <taxon>Nematoda</taxon>
        <taxon>Chromadorea</taxon>
        <taxon>Rhabditida</taxon>
        <taxon>Rhabditina</taxon>
        <taxon>Rhabditomorpha</taxon>
        <taxon>Rhabditoidea</taxon>
        <taxon>Rhabditidae</taxon>
        <taxon>Peloderinae</taxon>
        <taxon>Caenorhabditis</taxon>
    </lineage>
</organism>
<evidence type="ECO:0000313" key="2">
    <source>
        <dbReference type="Proteomes" id="UP000008068"/>
    </source>
</evidence>